<organism evidence="2 3">
    <name type="scientific">Acinonyx jubatus</name>
    <name type="common">Cheetah</name>
    <dbReference type="NCBI Taxonomy" id="32536"/>
    <lineage>
        <taxon>Eukaryota</taxon>
        <taxon>Metazoa</taxon>
        <taxon>Chordata</taxon>
        <taxon>Craniata</taxon>
        <taxon>Vertebrata</taxon>
        <taxon>Euteleostomi</taxon>
        <taxon>Mammalia</taxon>
        <taxon>Eutheria</taxon>
        <taxon>Laurasiatheria</taxon>
        <taxon>Carnivora</taxon>
        <taxon>Feliformia</taxon>
        <taxon>Felidae</taxon>
        <taxon>Felinae</taxon>
        <taxon>Acinonyx</taxon>
    </lineage>
</organism>
<feature type="compositionally biased region" description="Polar residues" evidence="1">
    <location>
        <begin position="30"/>
        <end position="39"/>
    </location>
</feature>
<evidence type="ECO:0000256" key="1">
    <source>
        <dbReference type="SAM" id="MobiDB-lite"/>
    </source>
</evidence>
<feature type="compositionally biased region" description="Pro residues" evidence="1">
    <location>
        <begin position="103"/>
        <end position="123"/>
    </location>
</feature>
<accession>A0ABM3NSW7</accession>
<feature type="region of interest" description="Disordered" evidence="1">
    <location>
        <begin position="1"/>
        <end position="131"/>
    </location>
</feature>
<gene>
    <name evidence="3" type="primary">LOC113602236</name>
</gene>
<proteinExistence type="predicted"/>
<evidence type="ECO:0000313" key="2">
    <source>
        <dbReference type="Proteomes" id="UP001652583"/>
    </source>
</evidence>
<name>A0ABM3NSW7_ACIJB</name>
<reference evidence="3" key="1">
    <citation type="submission" date="2025-08" db="UniProtKB">
        <authorList>
            <consortium name="RefSeq"/>
        </authorList>
    </citation>
    <scope>IDENTIFICATION</scope>
    <source>
        <tissue evidence="3">Blood</tissue>
    </source>
</reference>
<dbReference type="GeneID" id="113602236"/>
<keyword evidence="2" id="KW-1185">Reference proteome</keyword>
<sequence>MPSDLAGESFQPPTPGLLSPAPPPPPPASQSAEVQTCISPSLAGRQRGRRGGSRWGHWGGFRAGARRPRGIHVKGCVSQGSRNTGFNSSNWPSRKGPSAHIPPARPPARPGEPPPPPPPPPPGSEGSRRTCPFHCGSLSALPGASPGSPASYLYHTGLLSTHFTIPFQAGDFAAELKLLISVTSFFLSCDLDE</sequence>
<dbReference type="Proteomes" id="UP001652583">
    <property type="component" value="Chromosome D3"/>
</dbReference>
<feature type="compositionally biased region" description="Pro residues" evidence="1">
    <location>
        <begin position="12"/>
        <end position="28"/>
    </location>
</feature>
<protein>
    <submittedName>
        <fullName evidence="3">Basic proline-rich protein-like isoform X1</fullName>
    </submittedName>
</protein>
<feature type="compositionally biased region" description="Polar residues" evidence="1">
    <location>
        <begin position="78"/>
        <end position="92"/>
    </location>
</feature>
<evidence type="ECO:0000313" key="3">
    <source>
        <dbReference type="RefSeq" id="XP_053062528.1"/>
    </source>
</evidence>
<feature type="compositionally biased region" description="Gly residues" evidence="1">
    <location>
        <begin position="53"/>
        <end position="62"/>
    </location>
</feature>
<dbReference type="RefSeq" id="XP_053062528.1">
    <property type="nucleotide sequence ID" value="XM_053206553.1"/>
</dbReference>